<keyword evidence="6" id="KW-0228">DNA excision</keyword>
<reference evidence="14" key="1">
    <citation type="submission" date="2019-02" db="EMBL/GenBank/DDBJ databases">
        <authorList>
            <person name="Gruber-Vodicka R. H."/>
            <person name="Seah K. B. B."/>
        </authorList>
    </citation>
    <scope>NUCLEOTIDE SEQUENCE</scope>
    <source>
        <strain evidence="14">BECK_S312</strain>
        <strain evidence="15">BECK_S426</strain>
    </source>
</reference>
<keyword evidence="10" id="KW-0234">DNA repair</keyword>
<evidence type="ECO:0000313" key="15">
    <source>
        <dbReference type="EMBL" id="VFK35911.1"/>
    </source>
</evidence>
<proteinExistence type="inferred from homology"/>
<evidence type="ECO:0000256" key="10">
    <source>
        <dbReference type="ARBA" id="ARBA00023204"/>
    </source>
</evidence>
<evidence type="ECO:0000256" key="7">
    <source>
        <dbReference type="ARBA" id="ARBA00022840"/>
    </source>
</evidence>
<dbReference type="GO" id="GO:0006281">
    <property type="term" value="P:DNA repair"/>
    <property type="evidence" value="ECO:0007669"/>
    <property type="project" value="UniProtKB-KW"/>
</dbReference>
<evidence type="ECO:0000256" key="4">
    <source>
        <dbReference type="ARBA" id="ARBA00022741"/>
    </source>
</evidence>
<protein>
    <recommendedName>
        <fullName evidence="12">UvrABC system protein A</fullName>
    </recommendedName>
    <alternativeName>
        <fullName evidence="13">Excinuclease ABC subunit A</fullName>
    </alternativeName>
</protein>
<evidence type="ECO:0000256" key="9">
    <source>
        <dbReference type="ARBA" id="ARBA00023125"/>
    </source>
</evidence>
<keyword evidence="2" id="KW-0963">Cytoplasm</keyword>
<evidence type="ECO:0000256" key="11">
    <source>
        <dbReference type="ARBA" id="ARBA00038000"/>
    </source>
</evidence>
<keyword evidence="5" id="KW-0227">DNA damage</keyword>
<comment type="similarity">
    <text evidence="11">Belongs to the ABC transporter superfamily. UvrA family.</text>
</comment>
<evidence type="ECO:0000256" key="12">
    <source>
        <dbReference type="ARBA" id="ARBA00039316"/>
    </source>
</evidence>
<dbReference type="Gene3D" id="3.40.50.300">
    <property type="entry name" value="P-loop containing nucleotide triphosphate hydrolases"/>
    <property type="match status" value="1"/>
</dbReference>
<dbReference type="GO" id="GO:0005524">
    <property type="term" value="F:ATP binding"/>
    <property type="evidence" value="ECO:0007669"/>
    <property type="project" value="UniProtKB-KW"/>
</dbReference>
<evidence type="ECO:0000256" key="13">
    <source>
        <dbReference type="ARBA" id="ARBA00042156"/>
    </source>
</evidence>
<name>A0A450X6K1_9GAMM</name>
<dbReference type="PANTHER" id="PTHR43152:SF3">
    <property type="entry name" value="UVRABC SYSTEM PROTEIN A"/>
    <property type="match status" value="1"/>
</dbReference>
<dbReference type="InterPro" id="IPR027417">
    <property type="entry name" value="P-loop_NTPase"/>
</dbReference>
<dbReference type="GO" id="GO:0005737">
    <property type="term" value="C:cytoplasm"/>
    <property type="evidence" value="ECO:0007669"/>
    <property type="project" value="UniProtKB-SubCell"/>
</dbReference>
<dbReference type="GO" id="GO:0004518">
    <property type="term" value="F:nuclease activity"/>
    <property type="evidence" value="ECO:0007669"/>
    <property type="project" value="UniProtKB-KW"/>
</dbReference>
<keyword evidence="4" id="KW-0547">Nucleotide-binding</keyword>
<gene>
    <name evidence="14" type="ORF">BECKLPF1236A_GA0070988_104422</name>
    <name evidence="15" type="ORF">BECKLPF1236C_GA0070990_104452</name>
</gene>
<dbReference type="PANTHER" id="PTHR43152">
    <property type="entry name" value="UVRABC SYSTEM PROTEIN A"/>
    <property type="match status" value="1"/>
</dbReference>
<evidence type="ECO:0000256" key="1">
    <source>
        <dbReference type="ARBA" id="ARBA00004496"/>
    </source>
</evidence>
<dbReference type="EMBL" id="CAADFP010000445">
    <property type="protein sequence ID" value="VFK35911.1"/>
    <property type="molecule type" value="Genomic_DNA"/>
</dbReference>
<accession>A0A450X6K1</accession>
<dbReference type="AlphaFoldDB" id="A0A450X6K1"/>
<keyword evidence="8" id="KW-0267">Excision nuclease</keyword>
<keyword evidence="3" id="KW-0677">Repeat</keyword>
<keyword evidence="9" id="KW-0238">DNA-binding</keyword>
<evidence type="ECO:0000256" key="5">
    <source>
        <dbReference type="ARBA" id="ARBA00022763"/>
    </source>
</evidence>
<evidence type="ECO:0000256" key="3">
    <source>
        <dbReference type="ARBA" id="ARBA00022737"/>
    </source>
</evidence>
<evidence type="ECO:0000256" key="8">
    <source>
        <dbReference type="ARBA" id="ARBA00022881"/>
    </source>
</evidence>
<evidence type="ECO:0000313" key="14">
    <source>
        <dbReference type="EMBL" id="VFK24906.1"/>
    </source>
</evidence>
<evidence type="ECO:0000256" key="6">
    <source>
        <dbReference type="ARBA" id="ARBA00022769"/>
    </source>
</evidence>
<dbReference type="GO" id="GO:0003677">
    <property type="term" value="F:DNA binding"/>
    <property type="evidence" value="ECO:0007669"/>
    <property type="project" value="UniProtKB-KW"/>
</dbReference>
<keyword evidence="7" id="KW-0067">ATP-binding</keyword>
<dbReference type="EMBL" id="CAADFM010000442">
    <property type="protein sequence ID" value="VFK24906.1"/>
    <property type="molecule type" value="Genomic_DNA"/>
</dbReference>
<sequence>MVPNLGRTDIERTFLCNTEHRNQMDTFRIRSACTHDFKNIDLDLPQDRLIVLKGISRSGKSSLPFDTIYAEGQRLRGVAVGLMVSSNGSFLVCYRENLRQNDQEISRKY</sequence>
<evidence type="ECO:0000256" key="2">
    <source>
        <dbReference type="ARBA" id="ARBA00022490"/>
    </source>
</evidence>
<organism evidence="14">
    <name type="scientific">Candidatus Kentrum sp. LPFa</name>
    <dbReference type="NCBI Taxonomy" id="2126335"/>
    <lineage>
        <taxon>Bacteria</taxon>
        <taxon>Pseudomonadati</taxon>
        <taxon>Pseudomonadota</taxon>
        <taxon>Gammaproteobacteria</taxon>
        <taxon>Candidatus Kentrum</taxon>
    </lineage>
</organism>
<comment type="subcellular location">
    <subcellularLocation>
        <location evidence="1">Cytoplasm</location>
    </subcellularLocation>
</comment>